<name>A0A2L1J7C6_9PSED</name>
<proteinExistence type="predicted"/>
<organism evidence="1 2">
    <name type="scientific">Pseudomonas palleroniana</name>
    <dbReference type="NCBI Taxonomy" id="191390"/>
    <lineage>
        <taxon>Bacteria</taxon>
        <taxon>Pseudomonadati</taxon>
        <taxon>Pseudomonadota</taxon>
        <taxon>Gammaproteobacteria</taxon>
        <taxon>Pseudomonadales</taxon>
        <taxon>Pseudomonadaceae</taxon>
        <taxon>Pseudomonas</taxon>
    </lineage>
</organism>
<gene>
    <name evidence="1" type="ORF">CYL20_07315</name>
</gene>
<dbReference type="AlphaFoldDB" id="A0A2L1J7C6"/>
<dbReference type="EMBL" id="CP025494">
    <property type="protein sequence ID" value="AVE04359.1"/>
    <property type="molecule type" value="Genomic_DNA"/>
</dbReference>
<evidence type="ECO:0000313" key="1">
    <source>
        <dbReference type="EMBL" id="AVE04359.1"/>
    </source>
</evidence>
<dbReference type="Proteomes" id="UP000237830">
    <property type="component" value="Chromosome"/>
</dbReference>
<sequence>MLVDIYRDESLDKILIVEDGKEIPQISGEGSNFLKDLSFQRQVDFKDLPKGIQSDEVMASLKERGFYAARQTVTVTEVEIQDLTM</sequence>
<accession>A0A2L1J7C6</accession>
<dbReference type="RefSeq" id="WP_104994109.1">
    <property type="nucleotide sequence ID" value="NZ_CP025494.1"/>
</dbReference>
<evidence type="ECO:0000313" key="2">
    <source>
        <dbReference type="Proteomes" id="UP000237830"/>
    </source>
</evidence>
<reference evidence="1 2" key="1">
    <citation type="submission" date="2017-12" db="EMBL/GenBank/DDBJ databases">
        <title>Genome sequence of Pseudomonas palleroniana MAB3.</title>
        <authorList>
            <person name="Nascimento F.X."/>
        </authorList>
    </citation>
    <scope>NUCLEOTIDE SEQUENCE [LARGE SCALE GENOMIC DNA]</scope>
    <source>
        <strain evidence="1 2">MAB3</strain>
    </source>
</reference>
<protein>
    <submittedName>
        <fullName evidence="1">Uncharacterized protein</fullName>
    </submittedName>
</protein>